<protein>
    <submittedName>
        <fullName evidence="2">Transposase, truncated</fullName>
    </submittedName>
</protein>
<dbReference type="GO" id="GO:0004803">
    <property type="term" value="F:transposase activity"/>
    <property type="evidence" value="ECO:0007669"/>
    <property type="project" value="InterPro"/>
</dbReference>
<dbReference type="GO" id="GO:0003677">
    <property type="term" value="F:DNA binding"/>
    <property type="evidence" value="ECO:0007669"/>
    <property type="project" value="InterPro"/>
</dbReference>
<evidence type="ECO:0000259" key="1">
    <source>
        <dbReference type="Pfam" id="PF01548"/>
    </source>
</evidence>
<evidence type="ECO:0000313" key="2">
    <source>
        <dbReference type="EMBL" id="AJW30078.1"/>
    </source>
</evidence>
<dbReference type="InterPro" id="IPR047650">
    <property type="entry name" value="Transpos_IS110"/>
</dbReference>
<dbReference type="AlphaFoldDB" id="A0A0D5A1M1"/>
<organism evidence="2">
    <name type="scientific">Paracoccus yeei</name>
    <dbReference type="NCBI Taxonomy" id="147645"/>
    <lineage>
        <taxon>Bacteria</taxon>
        <taxon>Pseudomonadati</taxon>
        <taxon>Pseudomonadota</taxon>
        <taxon>Alphaproteobacteria</taxon>
        <taxon>Rhodobacterales</taxon>
        <taxon>Paracoccaceae</taxon>
        <taxon>Paracoccus</taxon>
    </lineage>
</organism>
<reference evidence="2" key="1">
    <citation type="submission" date="2014-09" db="EMBL/GenBank/DDBJ databases">
        <title>The mobilome of the heavy metals and metalloids hypertolerant bacteria from the Lubin copper mine (Poland).</title>
        <authorList>
            <person name="Dziewit L."/>
            <person name="Bartosik D."/>
        </authorList>
    </citation>
    <scope>NUCLEOTIDE SEQUENCE</scope>
    <source>
        <plasmid evidence="2">pLM20P4</plasmid>
    </source>
</reference>
<dbReference type="InterPro" id="IPR002525">
    <property type="entry name" value="Transp_IS110-like_N"/>
</dbReference>
<dbReference type="PANTHER" id="PTHR33055">
    <property type="entry name" value="TRANSPOSASE FOR INSERTION SEQUENCE ELEMENT IS1111A"/>
    <property type="match status" value="1"/>
</dbReference>
<dbReference type="GO" id="GO:0006313">
    <property type="term" value="P:DNA transposition"/>
    <property type="evidence" value="ECO:0007669"/>
    <property type="project" value="InterPro"/>
</dbReference>
<proteinExistence type="predicted"/>
<dbReference type="PANTHER" id="PTHR33055:SF3">
    <property type="entry name" value="PUTATIVE TRANSPOSASE FOR IS117-RELATED"/>
    <property type="match status" value="1"/>
</dbReference>
<geneLocation type="plasmid" evidence="2">
    <name>pLM20P4</name>
</geneLocation>
<feature type="domain" description="Transposase IS110-like N-terminal" evidence="1">
    <location>
        <begin position="5"/>
        <end position="116"/>
    </location>
</feature>
<gene>
    <name evidence="2" type="ORF">pLM20P4_p6</name>
</gene>
<sequence>MKHYAGLDVSVKETSICIVDEDGRICRELKVTSHPVDISRGLNGAGVRLERIGLEAGPLSQWLFEGLAKAGLPAICIETRHAKAFLKAQVNKTDRNDARGIAQMMRVNLYRPVHVKTLASQSSDTVVQ</sequence>
<keyword evidence="2" id="KW-0614">Plasmid</keyword>
<dbReference type="EMBL" id="KM659096">
    <property type="protein sequence ID" value="AJW30078.1"/>
    <property type="molecule type" value="Genomic_DNA"/>
</dbReference>
<name>A0A0D5A1M1_9RHOB</name>
<dbReference type="Pfam" id="PF01548">
    <property type="entry name" value="DEDD_Tnp_IS110"/>
    <property type="match status" value="1"/>
</dbReference>
<accession>A0A0D5A1M1</accession>